<dbReference type="GO" id="GO:0005524">
    <property type="term" value="F:ATP binding"/>
    <property type="evidence" value="ECO:0007669"/>
    <property type="project" value="UniProtKB-KW"/>
</dbReference>
<dbReference type="KEGG" id="fng:JM64_04555"/>
<evidence type="ECO:0000256" key="2">
    <source>
        <dbReference type="ARBA" id="ARBA00022741"/>
    </source>
</evidence>
<dbReference type="EMBL" id="CP011393">
    <property type="protein sequence ID" value="ANE41331.1"/>
    <property type="molecule type" value="Genomic_DNA"/>
</dbReference>
<dbReference type="InterPro" id="IPR017871">
    <property type="entry name" value="ABC_transporter-like_CS"/>
</dbReference>
<dbReference type="PROSITE" id="PS00211">
    <property type="entry name" value="ABC_TRANSPORTER_1"/>
    <property type="match status" value="1"/>
</dbReference>
<reference evidence="5 6" key="1">
    <citation type="submission" date="2014-08" db="EMBL/GenBank/DDBJ databases">
        <title>Fervidobacterium pennivorans DYC genome.</title>
        <authorList>
            <person name="Wushke S."/>
        </authorList>
    </citation>
    <scope>NUCLEOTIDE SEQUENCE [LARGE SCALE GENOMIC DNA]</scope>
    <source>
        <strain evidence="5 6">DYC</strain>
    </source>
</reference>
<protein>
    <submittedName>
        <fullName evidence="5">Peptide ABC transporter ATPase</fullName>
    </submittedName>
</protein>
<proteinExistence type="predicted"/>
<keyword evidence="2" id="KW-0547">Nucleotide-binding</keyword>
<gene>
    <name evidence="5" type="ORF">JM64_04555</name>
</gene>
<dbReference type="Proteomes" id="UP000077096">
    <property type="component" value="Chromosome"/>
</dbReference>
<evidence type="ECO:0000313" key="6">
    <source>
        <dbReference type="Proteomes" id="UP000077096"/>
    </source>
</evidence>
<dbReference type="InterPro" id="IPR003593">
    <property type="entry name" value="AAA+_ATPase"/>
</dbReference>
<keyword evidence="3" id="KW-0067">ATP-binding</keyword>
<dbReference type="NCBIfam" id="TIGR01727">
    <property type="entry name" value="oligo_HPY"/>
    <property type="match status" value="1"/>
</dbReference>
<dbReference type="AlphaFoldDB" id="A0A172T2Y2"/>
<feature type="domain" description="ABC transporter" evidence="4">
    <location>
        <begin position="6"/>
        <end position="259"/>
    </location>
</feature>
<evidence type="ECO:0000259" key="4">
    <source>
        <dbReference type="PROSITE" id="PS50893"/>
    </source>
</evidence>
<dbReference type="PANTHER" id="PTHR43067:SF3">
    <property type="entry name" value="MALTOSE ABC TRANSPORTER, ATP-BINDING PROTEIN"/>
    <property type="match status" value="1"/>
</dbReference>
<dbReference type="GO" id="GO:0016887">
    <property type="term" value="F:ATP hydrolysis activity"/>
    <property type="evidence" value="ECO:0007669"/>
    <property type="project" value="InterPro"/>
</dbReference>
<dbReference type="PATRIC" id="fig|93466.3.peg.972"/>
<dbReference type="Pfam" id="PF00005">
    <property type="entry name" value="ABC_tran"/>
    <property type="match status" value="1"/>
</dbReference>
<name>A0A172T2Y2_FERPE</name>
<keyword evidence="1" id="KW-0813">Transport</keyword>
<dbReference type="Pfam" id="PF08352">
    <property type="entry name" value="oligo_HPY"/>
    <property type="match status" value="1"/>
</dbReference>
<dbReference type="InterPro" id="IPR013563">
    <property type="entry name" value="Oligopep_ABC_C"/>
</dbReference>
<dbReference type="SUPFAM" id="SSF52540">
    <property type="entry name" value="P-loop containing nucleoside triphosphate hydrolases"/>
    <property type="match status" value="1"/>
</dbReference>
<evidence type="ECO:0000313" key="5">
    <source>
        <dbReference type="EMBL" id="ANE41331.1"/>
    </source>
</evidence>
<dbReference type="PANTHER" id="PTHR43067">
    <property type="entry name" value="OLIGOPEPTIDE/DIPEPTIDE ABC TRANSPORTER, ATPASE SUBUNIT"/>
    <property type="match status" value="1"/>
</dbReference>
<dbReference type="GO" id="GO:0015833">
    <property type="term" value="P:peptide transport"/>
    <property type="evidence" value="ECO:0007669"/>
    <property type="project" value="InterPro"/>
</dbReference>
<dbReference type="InterPro" id="IPR003439">
    <property type="entry name" value="ABC_transporter-like_ATP-bd"/>
</dbReference>
<dbReference type="Gene3D" id="3.40.50.300">
    <property type="entry name" value="P-loop containing nucleotide triphosphate hydrolases"/>
    <property type="match status" value="1"/>
</dbReference>
<dbReference type="CDD" id="cd03257">
    <property type="entry name" value="ABC_NikE_OppD_transporters"/>
    <property type="match status" value="1"/>
</dbReference>
<evidence type="ECO:0000256" key="3">
    <source>
        <dbReference type="ARBA" id="ARBA00022840"/>
    </source>
</evidence>
<organism evidence="5 6">
    <name type="scientific">Fervidobacterium pennivorans</name>
    <dbReference type="NCBI Taxonomy" id="93466"/>
    <lineage>
        <taxon>Bacteria</taxon>
        <taxon>Thermotogati</taxon>
        <taxon>Thermotogota</taxon>
        <taxon>Thermotogae</taxon>
        <taxon>Thermotogales</taxon>
        <taxon>Fervidobacteriaceae</taxon>
        <taxon>Fervidobacterium</taxon>
    </lineage>
</organism>
<evidence type="ECO:0000256" key="1">
    <source>
        <dbReference type="ARBA" id="ARBA00022448"/>
    </source>
</evidence>
<dbReference type="InterPro" id="IPR027417">
    <property type="entry name" value="P-loop_NTPase"/>
</dbReference>
<dbReference type="PROSITE" id="PS50893">
    <property type="entry name" value="ABC_TRANSPORTER_2"/>
    <property type="match status" value="1"/>
</dbReference>
<dbReference type="SMART" id="SM00382">
    <property type="entry name" value="AAA"/>
    <property type="match status" value="1"/>
</dbReference>
<sequence length="331" mass="36986">MKEVLLKVENAKAYYKLEKATVKAVDNVSFEIYEGEVIGIVGESGSGKTTLSNVIFMNMLKPLTLVDGKVFLKVDGKFEEISAMSREEVKRRFWGKDITIIPQSAMNALMPTIKMSKYVEHLAESHGVEPAELLRKAEERFKEVGLNPLWLNRYPFELSGGMRQRAVIAIATLLNPKLLVADEPTSALDVVNQKVLLQVLMQLKRAGIVKSIIFITHDIATIRQIADRMIVMYAGKIVEFSDMEKILEKPLHPYTTGLLNSVLTPEPEIRTRGISVIPGAPANLINPPSGCRFHPRCPYAMDICKEKEPELIEVESGRRVACFLHQGAKGL</sequence>
<accession>A0A172T2Y2</accession>
<dbReference type="OrthoDB" id="41661at2"/>